<dbReference type="KEGG" id="pbn:PADG_03803"/>
<dbReference type="GeneID" id="22583045"/>
<feature type="compositionally biased region" description="Polar residues" evidence="1">
    <location>
        <begin position="1"/>
        <end position="22"/>
    </location>
</feature>
<evidence type="ECO:0000313" key="2">
    <source>
        <dbReference type="EMBL" id="EEH47719.2"/>
    </source>
</evidence>
<accession>C1G967</accession>
<dbReference type="RefSeq" id="XP_010759185.1">
    <property type="nucleotide sequence ID" value="XM_010760883.1"/>
</dbReference>
<protein>
    <submittedName>
        <fullName evidence="2">Uncharacterized protein</fullName>
    </submittedName>
</protein>
<dbReference type="AlphaFoldDB" id="C1G967"/>
<sequence length="74" mass="8353">MGHTQLVSTSPCSRFMPRSSSDLLPRGGEAANSERQPNIRRKRWARTSRSRASIAKPMNRLDWINDIEGTVGEQ</sequence>
<gene>
    <name evidence="2" type="ORF">PADG_03803</name>
</gene>
<proteinExistence type="predicted"/>
<dbReference type="Proteomes" id="UP000001628">
    <property type="component" value="Unassembled WGS sequence"/>
</dbReference>
<name>C1G967_PARBD</name>
<dbReference type="EMBL" id="KN275960">
    <property type="protein sequence ID" value="EEH47719.2"/>
    <property type="molecule type" value="Genomic_DNA"/>
</dbReference>
<feature type="region of interest" description="Disordered" evidence="1">
    <location>
        <begin position="1"/>
        <end position="51"/>
    </location>
</feature>
<evidence type="ECO:0000256" key="1">
    <source>
        <dbReference type="SAM" id="MobiDB-lite"/>
    </source>
</evidence>
<feature type="compositionally biased region" description="Basic residues" evidence="1">
    <location>
        <begin position="38"/>
        <end position="49"/>
    </location>
</feature>
<keyword evidence="3" id="KW-1185">Reference proteome</keyword>
<evidence type="ECO:0000313" key="3">
    <source>
        <dbReference type="Proteomes" id="UP000001628"/>
    </source>
</evidence>
<organism evidence="2 3">
    <name type="scientific">Paracoccidioides brasiliensis (strain Pb18)</name>
    <dbReference type="NCBI Taxonomy" id="502780"/>
    <lineage>
        <taxon>Eukaryota</taxon>
        <taxon>Fungi</taxon>
        <taxon>Dikarya</taxon>
        <taxon>Ascomycota</taxon>
        <taxon>Pezizomycotina</taxon>
        <taxon>Eurotiomycetes</taxon>
        <taxon>Eurotiomycetidae</taxon>
        <taxon>Onygenales</taxon>
        <taxon>Ajellomycetaceae</taxon>
        <taxon>Paracoccidioides</taxon>
    </lineage>
</organism>
<dbReference type="HOGENOM" id="CLU_2688469_0_0_1"/>
<dbReference type="InParanoid" id="C1G967"/>
<reference evidence="2 3" key="1">
    <citation type="journal article" date="2011" name="PLoS Genet.">
        <title>Comparative genomic analysis of human fungal pathogens causing paracoccidioidomycosis.</title>
        <authorList>
            <person name="Desjardins C.A."/>
            <person name="Champion M.D."/>
            <person name="Holder J.W."/>
            <person name="Muszewska A."/>
            <person name="Goldberg J."/>
            <person name="Bailao A.M."/>
            <person name="Brigido M.M."/>
            <person name="Ferreira M.E."/>
            <person name="Garcia A.M."/>
            <person name="Grynberg M."/>
            <person name="Gujja S."/>
            <person name="Heiman D.I."/>
            <person name="Henn M.R."/>
            <person name="Kodira C.D."/>
            <person name="Leon-Narvaez H."/>
            <person name="Longo L.V."/>
            <person name="Ma L.J."/>
            <person name="Malavazi I."/>
            <person name="Matsuo A.L."/>
            <person name="Morais F.V."/>
            <person name="Pereira M."/>
            <person name="Rodriguez-Brito S."/>
            <person name="Sakthikumar S."/>
            <person name="Salem-Izacc S.M."/>
            <person name="Sykes S.M."/>
            <person name="Teixeira M.M."/>
            <person name="Vallejo M.C."/>
            <person name="Walter M.E."/>
            <person name="Yandava C."/>
            <person name="Young S."/>
            <person name="Zeng Q."/>
            <person name="Zucker J."/>
            <person name="Felipe M.S."/>
            <person name="Goldman G.H."/>
            <person name="Haas B.J."/>
            <person name="McEwen J.G."/>
            <person name="Nino-Vega G."/>
            <person name="Puccia R."/>
            <person name="San-Blas G."/>
            <person name="Soares C.M."/>
            <person name="Birren B.W."/>
            <person name="Cuomo C.A."/>
        </authorList>
    </citation>
    <scope>NUCLEOTIDE SEQUENCE [LARGE SCALE GENOMIC DNA]</scope>
    <source>
        <strain evidence="2 3">Pb18</strain>
    </source>
</reference>
<dbReference type="VEuPathDB" id="FungiDB:PADG_03803"/>